<name>A0A1H8EP74_9RHOB</name>
<dbReference type="InterPro" id="IPR012349">
    <property type="entry name" value="Split_barrel_FMN-bd"/>
</dbReference>
<dbReference type="Gene3D" id="2.30.110.10">
    <property type="entry name" value="Electron Transport, Fmn-binding Protein, Chain A"/>
    <property type="match status" value="1"/>
</dbReference>
<dbReference type="STRING" id="1077947.SAMN05216227_100959"/>
<dbReference type="Proteomes" id="UP000183002">
    <property type="component" value="Unassembled WGS sequence"/>
</dbReference>
<sequence>MEKRIDPTPSATTEALAMVQDFLQLGHCALSYTSADGWPGISRIALGRDGAGVPLTLVSSLAPHVAGLRAHPTCALMLGEPGPKGDPLTHPRVMLRANAEFASTDERAALRGLWLATHPKAKLYVDFADFAFVRLRPLNGLLNAGFGKAFSLTAQDILA</sequence>
<protein>
    <submittedName>
        <fullName evidence="1">Uncharacterized protein</fullName>
    </submittedName>
</protein>
<gene>
    <name evidence="1" type="ORF">SAMN05216227_100959</name>
</gene>
<evidence type="ECO:0000313" key="1">
    <source>
        <dbReference type="EMBL" id="SEN21285.1"/>
    </source>
</evidence>
<evidence type="ECO:0000313" key="2">
    <source>
        <dbReference type="Proteomes" id="UP000183002"/>
    </source>
</evidence>
<dbReference type="AlphaFoldDB" id="A0A1H8EP74"/>
<dbReference type="OrthoDB" id="9814594at2"/>
<dbReference type="PIRSF" id="PIRSF004633">
    <property type="entry name" value="UCP_PLP_oxd"/>
    <property type="match status" value="1"/>
</dbReference>
<keyword evidence="2" id="KW-1185">Reference proteome</keyword>
<dbReference type="RefSeq" id="WP_050521146.1">
    <property type="nucleotide sequence ID" value="NZ_FOCO01000009.1"/>
</dbReference>
<dbReference type="EMBL" id="FOCO01000009">
    <property type="protein sequence ID" value="SEN21285.1"/>
    <property type="molecule type" value="Genomic_DNA"/>
</dbReference>
<dbReference type="SUPFAM" id="SSF50475">
    <property type="entry name" value="FMN-binding split barrel"/>
    <property type="match status" value="1"/>
</dbReference>
<reference evidence="1 2" key="1">
    <citation type="submission" date="2016-10" db="EMBL/GenBank/DDBJ databases">
        <authorList>
            <person name="de Groot N.N."/>
        </authorList>
    </citation>
    <scope>NUCLEOTIDE SEQUENCE [LARGE SCALE GENOMIC DNA]</scope>
    <source>
        <strain evidence="1 2">CGMCC 1.10836</strain>
    </source>
</reference>
<proteinExistence type="predicted"/>
<dbReference type="InterPro" id="IPR014419">
    <property type="entry name" value="HutZ"/>
</dbReference>
<accession>A0A1H8EP74</accession>
<organism evidence="1 2">
    <name type="scientific">Pseudorhodobacter antarcticus</name>
    <dbReference type="NCBI Taxonomy" id="1077947"/>
    <lineage>
        <taxon>Bacteria</taxon>
        <taxon>Pseudomonadati</taxon>
        <taxon>Pseudomonadota</taxon>
        <taxon>Alphaproteobacteria</taxon>
        <taxon>Rhodobacterales</taxon>
        <taxon>Paracoccaceae</taxon>
        <taxon>Pseudorhodobacter</taxon>
    </lineage>
</organism>